<dbReference type="GO" id="GO:0045944">
    <property type="term" value="P:positive regulation of transcription by RNA polymerase II"/>
    <property type="evidence" value="ECO:0007669"/>
    <property type="project" value="TreeGrafter"/>
</dbReference>
<feature type="compositionally biased region" description="Basic and acidic residues" evidence="3">
    <location>
        <begin position="63"/>
        <end position="72"/>
    </location>
</feature>
<dbReference type="Proteomes" id="UP000030680">
    <property type="component" value="Unassembled WGS sequence"/>
</dbReference>
<dbReference type="GO" id="GO:0005634">
    <property type="term" value="C:nucleus"/>
    <property type="evidence" value="ECO:0007669"/>
    <property type="project" value="UniProtKB-SubCell"/>
</dbReference>
<comment type="subcellular location">
    <subcellularLocation>
        <location evidence="1">Nucleus</location>
    </subcellularLocation>
</comment>
<sequence>MESHEDDIFFLPRKFDDVVPSTPSSSSSSSSGIEEVKFGRVGKGKRTNPSILQDKPNRRPRGGLKEDSKKLQDNCSEDALDRTKKFHEFEGLLLKLEENRRRFKLLDEVDAAPCDPLDNSVQLASTNSENLDNIIVKLQSASLKEVFCIRRSTTMRTLLMACCKRWGLSESNTVLYFDGRVVSSDSTAESLELENDDLIDVVCNG</sequence>
<keyword evidence="2" id="KW-0539">Nucleus</keyword>
<evidence type="ECO:0000313" key="6">
    <source>
        <dbReference type="Proteomes" id="UP000030680"/>
    </source>
</evidence>
<protein>
    <recommendedName>
        <fullName evidence="4">Rad60/SUMO-like domain-containing protein</fullName>
    </recommendedName>
</protein>
<name>M2XTS6_GALSU</name>
<dbReference type="RefSeq" id="XP_005703334.1">
    <property type="nucleotide sequence ID" value="XM_005703277.1"/>
</dbReference>
<dbReference type="InterPro" id="IPR052324">
    <property type="entry name" value="NFATC2-Int_DNA_Repair"/>
</dbReference>
<reference evidence="6" key="1">
    <citation type="journal article" date="2013" name="Science">
        <title>Gene transfer from bacteria and archaea facilitated evolution of an extremophilic eukaryote.</title>
        <authorList>
            <person name="Schonknecht G."/>
            <person name="Chen W.H."/>
            <person name="Ternes C.M."/>
            <person name="Barbier G.G."/>
            <person name="Shrestha R.P."/>
            <person name="Stanke M."/>
            <person name="Brautigam A."/>
            <person name="Baker B.J."/>
            <person name="Banfield J.F."/>
            <person name="Garavito R.M."/>
            <person name="Carr K."/>
            <person name="Wilkerson C."/>
            <person name="Rensing S.A."/>
            <person name="Gagneul D."/>
            <person name="Dickenson N.E."/>
            <person name="Oesterhelt C."/>
            <person name="Lercher M.J."/>
            <person name="Weber A.P."/>
        </authorList>
    </citation>
    <scope>NUCLEOTIDE SEQUENCE [LARGE SCALE GENOMIC DNA]</scope>
    <source>
        <strain evidence="6">074W</strain>
    </source>
</reference>
<dbReference type="GeneID" id="17085764"/>
<evidence type="ECO:0000256" key="2">
    <source>
        <dbReference type="ARBA" id="ARBA00023242"/>
    </source>
</evidence>
<dbReference type="OrthoDB" id="442921at2759"/>
<keyword evidence="6" id="KW-1185">Reference proteome</keyword>
<dbReference type="PANTHER" id="PTHR47187">
    <property type="entry name" value="NFATC2-INTERACTING PROTEIN"/>
    <property type="match status" value="1"/>
</dbReference>
<dbReference type="STRING" id="130081.M2XTS6"/>
<dbReference type="Gramene" id="EME26814">
    <property type="protein sequence ID" value="EME26814"/>
    <property type="gene ID" value="Gasu_56030"/>
</dbReference>
<accession>M2XTS6</accession>
<dbReference type="PANTHER" id="PTHR47187:SF1">
    <property type="entry name" value="NFATC2-INTERACTING PROTEIN"/>
    <property type="match status" value="1"/>
</dbReference>
<dbReference type="EMBL" id="KB454542">
    <property type="protein sequence ID" value="EME26814.1"/>
    <property type="molecule type" value="Genomic_DNA"/>
</dbReference>
<dbReference type="SUPFAM" id="SSF54236">
    <property type="entry name" value="Ubiquitin-like"/>
    <property type="match status" value="1"/>
</dbReference>
<evidence type="ECO:0000259" key="4">
    <source>
        <dbReference type="Pfam" id="PF11976"/>
    </source>
</evidence>
<feature type="region of interest" description="Disordered" evidence="3">
    <location>
        <begin position="16"/>
        <end position="72"/>
    </location>
</feature>
<dbReference type="InterPro" id="IPR029071">
    <property type="entry name" value="Ubiquitin-like_domsf"/>
</dbReference>
<proteinExistence type="predicted"/>
<evidence type="ECO:0000313" key="5">
    <source>
        <dbReference type="EMBL" id="EME26814.1"/>
    </source>
</evidence>
<gene>
    <name evidence="5" type="ORF">Gasu_56030</name>
</gene>
<organism evidence="5 6">
    <name type="scientific">Galdieria sulphuraria</name>
    <name type="common">Red alga</name>
    <dbReference type="NCBI Taxonomy" id="130081"/>
    <lineage>
        <taxon>Eukaryota</taxon>
        <taxon>Rhodophyta</taxon>
        <taxon>Bangiophyceae</taxon>
        <taxon>Galdieriales</taxon>
        <taxon>Galdieriaceae</taxon>
        <taxon>Galdieria</taxon>
    </lineage>
</organism>
<dbReference type="CDD" id="cd01763">
    <property type="entry name" value="Ubl_SUMO_like"/>
    <property type="match status" value="1"/>
</dbReference>
<dbReference type="Pfam" id="PF11976">
    <property type="entry name" value="Rad60-SLD"/>
    <property type="match status" value="1"/>
</dbReference>
<feature type="domain" description="Rad60/SUMO-like" evidence="4">
    <location>
        <begin position="136"/>
        <end position="202"/>
    </location>
</feature>
<evidence type="ECO:0000256" key="1">
    <source>
        <dbReference type="ARBA" id="ARBA00004123"/>
    </source>
</evidence>
<dbReference type="AlphaFoldDB" id="M2XTS6"/>
<evidence type="ECO:0000256" key="3">
    <source>
        <dbReference type="SAM" id="MobiDB-lite"/>
    </source>
</evidence>
<dbReference type="Gene3D" id="3.10.20.90">
    <property type="entry name" value="Phosphatidylinositol 3-kinase Catalytic Subunit, Chain A, domain 1"/>
    <property type="match status" value="1"/>
</dbReference>
<dbReference type="InterPro" id="IPR022617">
    <property type="entry name" value="Rad60/SUMO-like_dom"/>
</dbReference>